<accession>A0AAN8QL26</accession>
<feature type="region of interest" description="Disordered" evidence="1">
    <location>
        <begin position="1"/>
        <end position="46"/>
    </location>
</feature>
<name>A0AAN8QL26_9TELE</name>
<comment type="caution">
    <text evidence="2">The sequence shown here is derived from an EMBL/GenBank/DDBJ whole genome shotgun (WGS) entry which is preliminary data.</text>
</comment>
<dbReference type="AlphaFoldDB" id="A0AAN8QL26"/>
<dbReference type="EMBL" id="JAGTTL010000026">
    <property type="protein sequence ID" value="KAK6301668.1"/>
    <property type="molecule type" value="Genomic_DNA"/>
</dbReference>
<sequence length="71" mass="7746">MGRGASDFDWQEKHPDTTQSQPEKRQPNTDSDKHRSDSDSGENGCKKSLHGVACASACGHSPTIFSQRTTI</sequence>
<dbReference type="Proteomes" id="UP001356427">
    <property type="component" value="Unassembled WGS sequence"/>
</dbReference>
<feature type="compositionally biased region" description="Basic and acidic residues" evidence="1">
    <location>
        <begin position="10"/>
        <end position="38"/>
    </location>
</feature>
<organism evidence="2 3">
    <name type="scientific">Coregonus suidteri</name>
    <dbReference type="NCBI Taxonomy" id="861788"/>
    <lineage>
        <taxon>Eukaryota</taxon>
        <taxon>Metazoa</taxon>
        <taxon>Chordata</taxon>
        <taxon>Craniata</taxon>
        <taxon>Vertebrata</taxon>
        <taxon>Euteleostomi</taxon>
        <taxon>Actinopterygii</taxon>
        <taxon>Neopterygii</taxon>
        <taxon>Teleostei</taxon>
        <taxon>Protacanthopterygii</taxon>
        <taxon>Salmoniformes</taxon>
        <taxon>Salmonidae</taxon>
        <taxon>Coregoninae</taxon>
        <taxon>Coregonus</taxon>
    </lineage>
</organism>
<evidence type="ECO:0000313" key="3">
    <source>
        <dbReference type="Proteomes" id="UP001356427"/>
    </source>
</evidence>
<evidence type="ECO:0000256" key="1">
    <source>
        <dbReference type="SAM" id="MobiDB-lite"/>
    </source>
</evidence>
<protein>
    <submittedName>
        <fullName evidence="2">Uncharacterized protein</fullName>
    </submittedName>
</protein>
<proteinExistence type="predicted"/>
<gene>
    <name evidence="2" type="ORF">J4Q44_G00277210</name>
</gene>
<keyword evidence="3" id="KW-1185">Reference proteome</keyword>
<evidence type="ECO:0000313" key="2">
    <source>
        <dbReference type="EMBL" id="KAK6301668.1"/>
    </source>
</evidence>
<reference evidence="2 3" key="1">
    <citation type="submission" date="2021-04" db="EMBL/GenBank/DDBJ databases">
        <authorList>
            <person name="De Guttry C."/>
            <person name="Zahm M."/>
            <person name="Klopp C."/>
            <person name="Cabau C."/>
            <person name="Louis A."/>
            <person name="Berthelot C."/>
            <person name="Parey E."/>
            <person name="Roest Crollius H."/>
            <person name="Montfort J."/>
            <person name="Robinson-Rechavi M."/>
            <person name="Bucao C."/>
            <person name="Bouchez O."/>
            <person name="Gislard M."/>
            <person name="Lluch J."/>
            <person name="Milhes M."/>
            <person name="Lampietro C."/>
            <person name="Lopez Roques C."/>
            <person name="Donnadieu C."/>
            <person name="Braasch I."/>
            <person name="Desvignes T."/>
            <person name="Postlethwait J."/>
            <person name="Bobe J."/>
            <person name="Wedekind C."/>
            <person name="Guiguen Y."/>
        </authorList>
    </citation>
    <scope>NUCLEOTIDE SEQUENCE [LARGE SCALE GENOMIC DNA]</scope>
    <source>
        <strain evidence="2">Cs_M1</strain>
        <tissue evidence="2">Blood</tissue>
    </source>
</reference>